<feature type="transmembrane region" description="Helical" evidence="2">
    <location>
        <begin position="124"/>
        <end position="143"/>
    </location>
</feature>
<accession>A0AA39R4R9</accession>
<feature type="compositionally biased region" description="Polar residues" evidence="1">
    <location>
        <begin position="1"/>
        <end position="19"/>
    </location>
</feature>
<feature type="transmembrane region" description="Helical" evidence="2">
    <location>
        <begin position="58"/>
        <end position="80"/>
    </location>
</feature>
<keyword evidence="2" id="KW-0812">Transmembrane</keyword>
<reference evidence="3" key="1">
    <citation type="submission" date="2023-03" db="EMBL/GenBank/DDBJ databases">
        <title>Complete genome of Cladonia borealis.</title>
        <authorList>
            <person name="Park H."/>
        </authorList>
    </citation>
    <scope>NUCLEOTIDE SEQUENCE</scope>
    <source>
        <strain evidence="3">ANT050790</strain>
    </source>
</reference>
<keyword evidence="2" id="KW-1133">Transmembrane helix</keyword>
<name>A0AA39R4R9_9LECA</name>
<comment type="caution">
    <text evidence="3">The sequence shown here is derived from an EMBL/GenBank/DDBJ whole genome shotgun (WGS) entry which is preliminary data.</text>
</comment>
<evidence type="ECO:0000256" key="1">
    <source>
        <dbReference type="SAM" id="MobiDB-lite"/>
    </source>
</evidence>
<evidence type="ECO:0000313" key="4">
    <source>
        <dbReference type="Proteomes" id="UP001166286"/>
    </source>
</evidence>
<dbReference type="AlphaFoldDB" id="A0AA39R4R9"/>
<sequence length="230" mass="24760">MATSIPAQEESAQPPSTDSPLPVDSRNDSVAIDESAPLLDSDDRAPPTQNASNKILRIFTSIALSSSALTLIFIIAANIALKVGNDYYGLPWSVSDSMRIIIAPAVFSLLFSMYNLVQLRNGLGVPSLAINLLCDILVAVFAISYGGDGLSGIDRGPVTPAKVLAGIALAIGIICGIAHMGLFVLRCRLAYRSEFWRHPWGFPTGQLTVEFSVKLYREPQRPRETGESQV</sequence>
<protein>
    <submittedName>
        <fullName evidence="3">Uncharacterized protein</fullName>
    </submittedName>
</protein>
<evidence type="ECO:0000256" key="2">
    <source>
        <dbReference type="SAM" id="Phobius"/>
    </source>
</evidence>
<gene>
    <name evidence="3" type="ORF">JMJ35_003998</name>
</gene>
<feature type="region of interest" description="Disordered" evidence="1">
    <location>
        <begin position="1"/>
        <end position="27"/>
    </location>
</feature>
<evidence type="ECO:0000313" key="3">
    <source>
        <dbReference type="EMBL" id="KAK0513634.1"/>
    </source>
</evidence>
<feature type="transmembrane region" description="Helical" evidence="2">
    <location>
        <begin position="100"/>
        <end position="117"/>
    </location>
</feature>
<dbReference type="Proteomes" id="UP001166286">
    <property type="component" value="Unassembled WGS sequence"/>
</dbReference>
<dbReference type="EMBL" id="JAFEKC020000007">
    <property type="protein sequence ID" value="KAK0513634.1"/>
    <property type="molecule type" value="Genomic_DNA"/>
</dbReference>
<keyword evidence="2" id="KW-0472">Membrane</keyword>
<keyword evidence="4" id="KW-1185">Reference proteome</keyword>
<feature type="transmembrane region" description="Helical" evidence="2">
    <location>
        <begin position="163"/>
        <end position="185"/>
    </location>
</feature>
<organism evidence="3 4">
    <name type="scientific">Cladonia borealis</name>
    <dbReference type="NCBI Taxonomy" id="184061"/>
    <lineage>
        <taxon>Eukaryota</taxon>
        <taxon>Fungi</taxon>
        <taxon>Dikarya</taxon>
        <taxon>Ascomycota</taxon>
        <taxon>Pezizomycotina</taxon>
        <taxon>Lecanoromycetes</taxon>
        <taxon>OSLEUM clade</taxon>
        <taxon>Lecanoromycetidae</taxon>
        <taxon>Lecanorales</taxon>
        <taxon>Lecanorineae</taxon>
        <taxon>Cladoniaceae</taxon>
        <taxon>Cladonia</taxon>
    </lineage>
</organism>
<proteinExistence type="predicted"/>